<reference evidence="2" key="2">
    <citation type="submission" date="2015-08" db="UniProtKB">
        <authorList>
            <consortium name="WormBaseParasite"/>
        </authorList>
    </citation>
    <scope>IDENTIFICATION</scope>
</reference>
<organism evidence="1 2">
    <name type="scientific">Strongyloides venezuelensis</name>
    <name type="common">Threadworm</name>
    <dbReference type="NCBI Taxonomy" id="75913"/>
    <lineage>
        <taxon>Eukaryota</taxon>
        <taxon>Metazoa</taxon>
        <taxon>Ecdysozoa</taxon>
        <taxon>Nematoda</taxon>
        <taxon>Chromadorea</taxon>
        <taxon>Rhabditida</taxon>
        <taxon>Tylenchina</taxon>
        <taxon>Panagrolaimomorpha</taxon>
        <taxon>Strongyloidoidea</taxon>
        <taxon>Strongyloididae</taxon>
        <taxon>Strongyloides</taxon>
    </lineage>
</organism>
<dbReference type="Proteomes" id="UP000035680">
    <property type="component" value="Unassembled WGS sequence"/>
</dbReference>
<evidence type="ECO:0000313" key="1">
    <source>
        <dbReference type="Proteomes" id="UP000035680"/>
    </source>
</evidence>
<protein>
    <submittedName>
        <fullName evidence="2">Helitron_like_N domain-containing protein</fullName>
    </submittedName>
</protein>
<evidence type="ECO:0000313" key="2">
    <source>
        <dbReference type="WBParaSite" id="SVE_0931900.1"/>
    </source>
</evidence>
<sequence>MNIAITSLINKSPFNTDSIILWKTVNERNVVKEVYLGAHYELLRNTLKNTYSAAYDNIRTDNSVVLRFLYFGTPSLLRIYDNPALRGMLSNSSFMQIHCNVFAFHSLATKAVTCVESKANRFFRPETLQLIDDLRKEPWSQELYSKVTIVMILQVRCLLAAYMCLPEGWIQSNKAL</sequence>
<reference evidence="1" key="1">
    <citation type="submission" date="2014-07" db="EMBL/GenBank/DDBJ databases">
        <authorList>
            <person name="Martin A.A"/>
            <person name="De Silva N."/>
        </authorList>
    </citation>
    <scope>NUCLEOTIDE SEQUENCE</scope>
</reference>
<name>A0A0K0FJV8_STRVS</name>
<proteinExistence type="predicted"/>
<dbReference type="AlphaFoldDB" id="A0A0K0FJV8"/>
<accession>A0A0K0FJV8</accession>
<dbReference type="WBParaSite" id="SVE_0931900.1">
    <property type="protein sequence ID" value="SVE_0931900.1"/>
    <property type="gene ID" value="SVE_0931900"/>
</dbReference>
<keyword evidence="1" id="KW-1185">Reference proteome</keyword>